<dbReference type="InterPro" id="IPR054485">
    <property type="entry name" value="FlK-like_dom"/>
</dbReference>
<dbReference type="InterPro" id="IPR029069">
    <property type="entry name" value="HotDog_dom_sf"/>
</dbReference>
<dbReference type="PANTHER" id="PTHR36934">
    <property type="entry name" value="BLR0278 PROTEIN"/>
    <property type="match status" value="1"/>
</dbReference>
<dbReference type="InterPro" id="IPR025540">
    <property type="entry name" value="FlK"/>
</dbReference>
<dbReference type="SUPFAM" id="SSF54637">
    <property type="entry name" value="Thioesterase/thiol ester dehydrase-isomerase"/>
    <property type="match status" value="1"/>
</dbReference>
<dbReference type="Gene3D" id="3.10.129.10">
    <property type="entry name" value="Hotdog Thioesterase"/>
    <property type="match status" value="1"/>
</dbReference>
<feature type="active site" evidence="1">
    <location>
        <position position="44"/>
    </location>
</feature>
<dbReference type="GO" id="GO:0016787">
    <property type="term" value="F:hydrolase activity"/>
    <property type="evidence" value="ECO:0007669"/>
    <property type="project" value="UniProtKB-KW"/>
</dbReference>
<dbReference type="AlphaFoldDB" id="A0A517VS93"/>
<dbReference type="EMBL" id="CP037422">
    <property type="protein sequence ID" value="QDU07974.1"/>
    <property type="molecule type" value="Genomic_DNA"/>
</dbReference>
<evidence type="ECO:0000313" key="6">
    <source>
        <dbReference type="Proteomes" id="UP000318704"/>
    </source>
</evidence>
<dbReference type="EMBL" id="CP037920">
    <property type="protein sequence ID" value="QDT95819.1"/>
    <property type="molecule type" value="Genomic_DNA"/>
</dbReference>
<feature type="active site" evidence="1">
    <location>
        <position position="70"/>
    </location>
</feature>
<dbReference type="RefSeq" id="WP_144982914.1">
    <property type="nucleotide sequence ID" value="NZ_CP037422.1"/>
</dbReference>
<reference evidence="5 6" key="1">
    <citation type="submission" date="2019-03" db="EMBL/GenBank/DDBJ databases">
        <title>Deep-cultivation of Planctomycetes and their phenomic and genomic characterization uncovers novel biology.</title>
        <authorList>
            <person name="Wiegand S."/>
            <person name="Jogler M."/>
            <person name="Boedeker C."/>
            <person name="Pinto D."/>
            <person name="Vollmers J."/>
            <person name="Rivas-Marin E."/>
            <person name="Kohn T."/>
            <person name="Peeters S.H."/>
            <person name="Heuer A."/>
            <person name="Rast P."/>
            <person name="Oberbeckmann S."/>
            <person name="Bunk B."/>
            <person name="Jeske O."/>
            <person name="Meyerdierks A."/>
            <person name="Storesund J.E."/>
            <person name="Kallscheuer N."/>
            <person name="Luecker S."/>
            <person name="Lage O.M."/>
            <person name="Pohl T."/>
            <person name="Merkel B.J."/>
            <person name="Hornburger P."/>
            <person name="Mueller R.-W."/>
            <person name="Bruemmer F."/>
            <person name="Labrenz M."/>
            <person name="Spormann A.M."/>
            <person name="Op den Camp H."/>
            <person name="Overmann J."/>
            <person name="Amann R."/>
            <person name="Jetten M.S.M."/>
            <person name="Mascher T."/>
            <person name="Medema M.H."/>
            <person name="Devos D.P."/>
            <person name="Kaster A.-K."/>
            <person name="Ovreas L."/>
            <person name="Rohde M."/>
            <person name="Galperin M.Y."/>
            <person name="Jogler C."/>
        </authorList>
    </citation>
    <scope>NUCLEOTIDE SEQUENCE [LARGE SCALE GENOMIC DNA]</scope>
    <source>
        <strain evidence="3 6">V144</strain>
        <strain evidence="4 5">V202</strain>
    </source>
</reference>
<evidence type="ECO:0000256" key="1">
    <source>
        <dbReference type="PIRSR" id="PIRSR014972-1"/>
    </source>
</evidence>
<evidence type="ECO:0000313" key="3">
    <source>
        <dbReference type="EMBL" id="QDT95819.1"/>
    </source>
</evidence>
<accession>A0A517WRU2</accession>
<dbReference type="PIRSF" id="PIRSF014972">
    <property type="entry name" value="FlK"/>
    <property type="match status" value="1"/>
</dbReference>
<dbReference type="Proteomes" id="UP000318384">
    <property type="component" value="Chromosome"/>
</dbReference>
<dbReference type="Proteomes" id="UP000318704">
    <property type="component" value="Chromosome"/>
</dbReference>
<dbReference type="Pfam" id="PF22636">
    <property type="entry name" value="FlK"/>
    <property type="match status" value="1"/>
</dbReference>
<evidence type="ECO:0000259" key="2">
    <source>
        <dbReference type="Pfam" id="PF22636"/>
    </source>
</evidence>
<keyword evidence="5" id="KW-1185">Reference proteome</keyword>
<evidence type="ECO:0000313" key="5">
    <source>
        <dbReference type="Proteomes" id="UP000318384"/>
    </source>
</evidence>
<organism evidence="3 6">
    <name type="scientific">Gimesia aquarii</name>
    <dbReference type="NCBI Taxonomy" id="2527964"/>
    <lineage>
        <taxon>Bacteria</taxon>
        <taxon>Pseudomonadati</taxon>
        <taxon>Planctomycetota</taxon>
        <taxon>Planctomycetia</taxon>
        <taxon>Planctomycetales</taxon>
        <taxon>Planctomycetaceae</taxon>
        <taxon>Gimesia</taxon>
    </lineage>
</organism>
<dbReference type="KEGG" id="gaw:V144x_12660"/>
<feature type="domain" description="Fluoroacetyl-CoA-specific thioesterase-like" evidence="2">
    <location>
        <begin position="17"/>
        <end position="118"/>
    </location>
</feature>
<name>A0A517VS93_9PLAN</name>
<accession>A0A517VS93</accession>
<sequence length="133" mass="14874">MKDVVKIGTVGEERFVVSEEHLIDFAHDGMPQILCTPWLIWFLEHAARKAMLPLLEPGESTVGMVVNVEHIAATPLGAEVVCSARVIYTDGPVISFQFEAHDEHEQIARGTHKLHVIQAARLAKKVESKQRRD</sequence>
<feature type="active site" evidence="1">
    <location>
        <position position="36"/>
    </location>
</feature>
<evidence type="ECO:0000313" key="4">
    <source>
        <dbReference type="EMBL" id="QDU07974.1"/>
    </source>
</evidence>
<keyword evidence="3" id="KW-0378">Hydrolase</keyword>
<dbReference type="PANTHER" id="PTHR36934:SF1">
    <property type="entry name" value="THIOESTERASE DOMAIN-CONTAINING PROTEIN"/>
    <property type="match status" value="1"/>
</dbReference>
<dbReference type="EC" id="3.1.2.29" evidence="3"/>
<protein>
    <submittedName>
        <fullName evidence="3">Fluoroacetyl-CoA thioesterase</fullName>
        <ecNumber evidence="3">3.1.2.29</ecNumber>
    </submittedName>
</protein>
<proteinExistence type="predicted"/>
<gene>
    <name evidence="3" type="primary">flK_1</name>
    <name evidence="4" type="synonym">flK_2</name>
    <name evidence="3" type="ORF">V144x_12660</name>
    <name evidence="4" type="ORF">V202x_13360</name>
</gene>
<dbReference type="OrthoDB" id="6902891at2"/>